<accession>A0A1R3RQZ4</accession>
<reference evidence="3" key="1">
    <citation type="journal article" date="2017" name="Genome Biol.">
        <title>Comparative genomics reveals high biological diversity and specific adaptations in the industrially and medically important fungal genus Aspergillus.</title>
        <authorList>
            <person name="de Vries R.P."/>
            <person name="Riley R."/>
            <person name="Wiebenga A."/>
            <person name="Aguilar-Osorio G."/>
            <person name="Amillis S."/>
            <person name="Uchima C.A."/>
            <person name="Anderluh G."/>
            <person name="Asadollahi M."/>
            <person name="Askin M."/>
            <person name="Barry K."/>
            <person name="Battaglia E."/>
            <person name="Bayram O."/>
            <person name="Benocci T."/>
            <person name="Braus-Stromeyer S.A."/>
            <person name="Caldana C."/>
            <person name="Canovas D."/>
            <person name="Cerqueira G.C."/>
            <person name="Chen F."/>
            <person name="Chen W."/>
            <person name="Choi C."/>
            <person name="Clum A."/>
            <person name="Dos Santos R.A."/>
            <person name="Damasio A.R."/>
            <person name="Diallinas G."/>
            <person name="Emri T."/>
            <person name="Fekete E."/>
            <person name="Flipphi M."/>
            <person name="Freyberg S."/>
            <person name="Gallo A."/>
            <person name="Gournas C."/>
            <person name="Habgood R."/>
            <person name="Hainaut M."/>
            <person name="Harispe M.L."/>
            <person name="Henrissat B."/>
            <person name="Hilden K.S."/>
            <person name="Hope R."/>
            <person name="Hossain A."/>
            <person name="Karabika E."/>
            <person name="Karaffa L."/>
            <person name="Karanyi Z."/>
            <person name="Krasevec N."/>
            <person name="Kuo A."/>
            <person name="Kusch H."/>
            <person name="LaButti K."/>
            <person name="Lagendijk E.L."/>
            <person name="Lapidus A."/>
            <person name="Levasseur A."/>
            <person name="Lindquist E."/>
            <person name="Lipzen A."/>
            <person name="Logrieco A.F."/>
            <person name="MacCabe A."/>
            <person name="Maekelae M.R."/>
            <person name="Malavazi I."/>
            <person name="Melin P."/>
            <person name="Meyer V."/>
            <person name="Mielnichuk N."/>
            <person name="Miskei M."/>
            <person name="Molnar A.P."/>
            <person name="Mule G."/>
            <person name="Ngan C.Y."/>
            <person name="Orejas M."/>
            <person name="Orosz E."/>
            <person name="Ouedraogo J.P."/>
            <person name="Overkamp K.M."/>
            <person name="Park H.-S."/>
            <person name="Perrone G."/>
            <person name="Piumi F."/>
            <person name="Punt P.J."/>
            <person name="Ram A.F."/>
            <person name="Ramon A."/>
            <person name="Rauscher S."/>
            <person name="Record E."/>
            <person name="Riano-Pachon D.M."/>
            <person name="Robert V."/>
            <person name="Roehrig J."/>
            <person name="Ruller R."/>
            <person name="Salamov A."/>
            <person name="Salih N.S."/>
            <person name="Samson R.A."/>
            <person name="Sandor E."/>
            <person name="Sanguinetti M."/>
            <person name="Schuetze T."/>
            <person name="Sepcic K."/>
            <person name="Shelest E."/>
            <person name="Sherlock G."/>
            <person name="Sophianopoulou V."/>
            <person name="Squina F.M."/>
            <person name="Sun H."/>
            <person name="Susca A."/>
            <person name="Todd R.B."/>
            <person name="Tsang A."/>
            <person name="Unkles S.E."/>
            <person name="van de Wiele N."/>
            <person name="van Rossen-Uffink D."/>
            <person name="Oliveira J.V."/>
            <person name="Vesth T.C."/>
            <person name="Visser J."/>
            <person name="Yu J.-H."/>
            <person name="Zhou M."/>
            <person name="Andersen M.R."/>
            <person name="Archer D.B."/>
            <person name="Baker S.E."/>
            <person name="Benoit I."/>
            <person name="Brakhage A.A."/>
            <person name="Braus G.H."/>
            <person name="Fischer R."/>
            <person name="Frisvad J.C."/>
            <person name="Goldman G.H."/>
            <person name="Houbraken J."/>
            <person name="Oakley B."/>
            <person name="Pocsi I."/>
            <person name="Scazzocchio C."/>
            <person name="Seiboth B."/>
            <person name="vanKuyk P.A."/>
            <person name="Wortman J."/>
            <person name="Dyer P.S."/>
            <person name="Grigoriev I.V."/>
        </authorList>
    </citation>
    <scope>NUCLEOTIDE SEQUENCE [LARGE SCALE GENOMIC DNA]</scope>
    <source>
        <strain evidence="3">ITEM 5010</strain>
    </source>
</reference>
<keyword evidence="3" id="KW-1185">Reference proteome</keyword>
<dbReference type="Proteomes" id="UP000188318">
    <property type="component" value="Unassembled WGS sequence"/>
</dbReference>
<proteinExistence type="predicted"/>
<dbReference type="InterPro" id="IPR022617">
    <property type="entry name" value="Rad60/SUMO-like_dom"/>
</dbReference>
<organism evidence="2 3">
    <name type="scientific">Aspergillus carbonarius (strain ITEM 5010)</name>
    <dbReference type="NCBI Taxonomy" id="602072"/>
    <lineage>
        <taxon>Eukaryota</taxon>
        <taxon>Fungi</taxon>
        <taxon>Dikarya</taxon>
        <taxon>Ascomycota</taxon>
        <taxon>Pezizomycotina</taxon>
        <taxon>Eurotiomycetes</taxon>
        <taxon>Eurotiomycetidae</taxon>
        <taxon>Eurotiales</taxon>
        <taxon>Aspergillaceae</taxon>
        <taxon>Aspergillus</taxon>
        <taxon>Aspergillus subgen. Circumdati</taxon>
    </lineage>
</organism>
<evidence type="ECO:0000259" key="1">
    <source>
        <dbReference type="Pfam" id="PF11976"/>
    </source>
</evidence>
<gene>
    <name evidence="2" type="ORF">ASPCADRAFT_205690</name>
</gene>
<protein>
    <recommendedName>
        <fullName evidence="1">Rad60/SUMO-like domain-containing protein</fullName>
    </recommendedName>
</protein>
<dbReference type="Gene3D" id="3.10.20.90">
    <property type="entry name" value="Phosphatidylinositol 3-kinase Catalytic Subunit, Chain A, domain 1"/>
    <property type="match status" value="2"/>
</dbReference>
<dbReference type="SUPFAM" id="SSF54236">
    <property type="entry name" value="Ubiquitin-like"/>
    <property type="match status" value="1"/>
</dbReference>
<name>A0A1R3RQZ4_ASPC5</name>
<dbReference type="EMBL" id="KV907497">
    <property type="protein sequence ID" value="OOF96905.1"/>
    <property type="molecule type" value="Genomic_DNA"/>
</dbReference>
<evidence type="ECO:0000313" key="2">
    <source>
        <dbReference type="EMBL" id="OOF96905.1"/>
    </source>
</evidence>
<evidence type="ECO:0000313" key="3">
    <source>
        <dbReference type="Proteomes" id="UP000188318"/>
    </source>
</evidence>
<dbReference type="STRING" id="602072.A0A1R3RQZ4"/>
<dbReference type="InterPro" id="IPR029071">
    <property type="entry name" value="Ubiquitin-like_domsf"/>
</dbReference>
<dbReference type="VEuPathDB" id="FungiDB:ASPCADRAFT_205690"/>
<dbReference type="AlphaFoldDB" id="A0A1R3RQZ4"/>
<dbReference type="OrthoDB" id="3365399at2759"/>
<feature type="domain" description="Rad60/SUMO-like" evidence="1">
    <location>
        <begin position="353"/>
        <end position="423"/>
    </location>
</feature>
<dbReference type="Pfam" id="PF11976">
    <property type="entry name" value="Rad60-SLD"/>
    <property type="match status" value="1"/>
</dbReference>
<sequence length="424" mass="46927">MLSKLDLGDTKLLAPDNRSFDLPSALFVTLYTSELASMRSFFNKPSWASRGAEQADLDFYRHAGQVYNDIITANQKARIGRLSAEKDTPKRRRLSSIQAPDISISKPINNGEMSRSAEQSLNIGAGCCDDSQEKMNSNSHQSRTTSIDISAATAKKANVQSCESSRDVKLIHIETSAVASQLAEGINVNTKAPVKGSCRQDAQEIIENAVAHNHHLAHEKAIVQILITSKIPNTKPLIVRRRMHQPLKDVRLAWCNRQQLSREKQASVFLTWKGKRLFDVTTCRSLGIQTNRGSFVGLEYDPFEVDGEDIQVHMEAATEESLGNILRHLPTVIDSESTSDPAGFTGRSSSADKVILKCPGFGDLKVTFSLEMQVSQLVVAFRDAKQIPAGREVFLVFDGDRLDPFLSLADYELINNDLIDVIIK</sequence>